<evidence type="ECO:0000313" key="4">
    <source>
        <dbReference type="Proteomes" id="UP001328107"/>
    </source>
</evidence>
<dbReference type="Pfam" id="PF04942">
    <property type="entry name" value="CC"/>
    <property type="match status" value="1"/>
</dbReference>
<evidence type="ECO:0000259" key="2">
    <source>
        <dbReference type="Pfam" id="PF04942"/>
    </source>
</evidence>
<keyword evidence="4" id="KW-1185">Reference proteome</keyword>
<dbReference type="InterPro" id="IPR006150">
    <property type="entry name" value="Cys_repeat_1"/>
</dbReference>
<comment type="caution">
    <text evidence="3">The sequence shown here is derived from an EMBL/GenBank/DDBJ whole genome shotgun (WGS) entry which is preliminary data.</text>
</comment>
<name>A0AAN5CW95_9BILA</name>
<gene>
    <name evidence="3" type="ORF">PMAYCL1PPCAC_22263</name>
</gene>
<proteinExistence type="predicted"/>
<evidence type="ECO:0000256" key="1">
    <source>
        <dbReference type="SAM" id="SignalP"/>
    </source>
</evidence>
<feature type="non-terminal residue" evidence="3">
    <location>
        <position position="1"/>
    </location>
</feature>
<dbReference type="EMBL" id="BTRK01000005">
    <property type="protein sequence ID" value="GMR52068.1"/>
    <property type="molecule type" value="Genomic_DNA"/>
</dbReference>
<organism evidence="3 4">
    <name type="scientific">Pristionchus mayeri</name>
    <dbReference type="NCBI Taxonomy" id="1317129"/>
    <lineage>
        <taxon>Eukaryota</taxon>
        <taxon>Metazoa</taxon>
        <taxon>Ecdysozoa</taxon>
        <taxon>Nematoda</taxon>
        <taxon>Chromadorea</taxon>
        <taxon>Rhabditida</taxon>
        <taxon>Rhabditina</taxon>
        <taxon>Diplogasteromorpha</taxon>
        <taxon>Diplogasteroidea</taxon>
        <taxon>Neodiplogasteridae</taxon>
        <taxon>Pristionchus</taxon>
    </lineage>
</organism>
<dbReference type="AlphaFoldDB" id="A0AAN5CW95"/>
<dbReference type="PANTHER" id="PTHR34150">
    <property type="entry name" value="PROTEIN CBG08832-RELATED"/>
    <property type="match status" value="1"/>
</dbReference>
<keyword evidence="1" id="KW-0732">Signal</keyword>
<feature type="signal peptide" evidence="1">
    <location>
        <begin position="1"/>
        <end position="18"/>
    </location>
</feature>
<dbReference type="InterPro" id="IPR007026">
    <property type="entry name" value="CC_domain"/>
</dbReference>
<dbReference type="SMART" id="SM00289">
    <property type="entry name" value="WR1"/>
    <property type="match status" value="3"/>
</dbReference>
<reference evidence="4" key="1">
    <citation type="submission" date="2022-10" db="EMBL/GenBank/DDBJ databases">
        <title>Genome assembly of Pristionchus species.</title>
        <authorList>
            <person name="Yoshida K."/>
            <person name="Sommer R.J."/>
        </authorList>
    </citation>
    <scope>NUCLEOTIDE SEQUENCE [LARGE SCALE GENOMIC DNA]</scope>
    <source>
        <strain evidence="4">RS5460</strain>
    </source>
</reference>
<dbReference type="PANTHER" id="PTHR34150:SF7">
    <property type="entry name" value="PROTEIN CBG10108"/>
    <property type="match status" value="1"/>
</dbReference>
<feature type="chain" id="PRO_5042876006" description="CC domain-containing protein" evidence="1">
    <location>
        <begin position="19"/>
        <end position="195"/>
    </location>
</feature>
<accession>A0AAN5CW95</accession>
<evidence type="ECO:0000313" key="3">
    <source>
        <dbReference type="EMBL" id="GMR52068.1"/>
    </source>
</evidence>
<protein>
    <recommendedName>
        <fullName evidence="2">CC domain-containing protein</fullName>
    </recommendedName>
</protein>
<feature type="domain" description="CC" evidence="2">
    <location>
        <begin position="127"/>
        <end position="143"/>
    </location>
</feature>
<sequence>RILFVIICASLVAHAVQSASIFSSTDCFDPIGPTVNGACPPNYGPIGNLCCASCPAGSALIGPTVNAACPAGSDPVGSVCCLSATCPVTISNGPCNADDTCPTAGYACDMANQYCCPVVDYENPANVIGPAIGGLCPIGYVMVMIPGGSPEGDCVSLNSVPGVCAEAVQDRPCPAGVGCRSGFNCFTLAEVCCPA</sequence>
<dbReference type="Proteomes" id="UP001328107">
    <property type="component" value="Unassembled WGS sequence"/>
</dbReference>